<organism evidence="2 3">
    <name type="scientific">Nonomuraea jabiensis</name>
    <dbReference type="NCBI Taxonomy" id="882448"/>
    <lineage>
        <taxon>Bacteria</taxon>
        <taxon>Bacillati</taxon>
        <taxon>Actinomycetota</taxon>
        <taxon>Actinomycetes</taxon>
        <taxon>Streptosporangiales</taxon>
        <taxon>Streptosporangiaceae</taxon>
        <taxon>Nonomuraea</taxon>
    </lineage>
</organism>
<proteinExistence type="predicted"/>
<dbReference type="Pfam" id="PF03995">
    <property type="entry name" value="Inhibitor_I36"/>
    <property type="match status" value="1"/>
</dbReference>
<gene>
    <name evidence="2" type="ORF">HD596_003359</name>
</gene>
<dbReference type="AlphaFoldDB" id="A0A7W9G3M2"/>
<evidence type="ECO:0008006" key="4">
    <source>
        <dbReference type="Google" id="ProtNLM"/>
    </source>
</evidence>
<feature type="chain" id="PRO_5030580712" description="Peptidase inhibitor family I36" evidence="1">
    <location>
        <begin position="29"/>
        <end position="127"/>
    </location>
</feature>
<keyword evidence="1" id="KW-0732">Signal</keyword>
<keyword evidence="3" id="KW-1185">Reference proteome</keyword>
<dbReference type="EMBL" id="JACHMB010000001">
    <property type="protein sequence ID" value="MBB5776603.1"/>
    <property type="molecule type" value="Genomic_DNA"/>
</dbReference>
<evidence type="ECO:0000313" key="3">
    <source>
        <dbReference type="Proteomes" id="UP000579153"/>
    </source>
</evidence>
<evidence type="ECO:0000313" key="2">
    <source>
        <dbReference type="EMBL" id="MBB5776603.1"/>
    </source>
</evidence>
<dbReference type="Gene3D" id="2.60.20.10">
    <property type="entry name" value="Crystallins"/>
    <property type="match status" value="1"/>
</dbReference>
<dbReference type="Proteomes" id="UP000579153">
    <property type="component" value="Unassembled WGS sequence"/>
</dbReference>
<evidence type="ECO:0000256" key="1">
    <source>
        <dbReference type="SAM" id="SignalP"/>
    </source>
</evidence>
<feature type="signal peptide" evidence="1">
    <location>
        <begin position="1"/>
        <end position="28"/>
    </location>
</feature>
<protein>
    <recommendedName>
        <fullName evidence="4">Peptidase inhibitor family I36</fullName>
    </recommendedName>
</protein>
<reference evidence="2 3" key="1">
    <citation type="submission" date="2020-08" db="EMBL/GenBank/DDBJ databases">
        <title>Sequencing the genomes of 1000 actinobacteria strains.</title>
        <authorList>
            <person name="Klenk H.-P."/>
        </authorList>
    </citation>
    <scope>NUCLEOTIDE SEQUENCE [LARGE SCALE GENOMIC DNA]</scope>
    <source>
        <strain evidence="2 3">DSM 45507</strain>
    </source>
</reference>
<dbReference type="SUPFAM" id="SSF49695">
    <property type="entry name" value="gamma-Crystallin-like"/>
    <property type="match status" value="1"/>
</dbReference>
<dbReference type="RefSeq" id="WP_185070096.1">
    <property type="nucleotide sequence ID" value="NZ_JACHMB010000001.1"/>
</dbReference>
<dbReference type="InterPro" id="IPR011024">
    <property type="entry name" value="G_crystallin-like"/>
</dbReference>
<comment type="caution">
    <text evidence="2">The sequence shown here is derived from an EMBL/GenBank/DDBJ whole genome shotgun (WGS) entry which is preliminary data.</text>
</comment>
<name>A0A7W9G3M2_9ACTN</name>
<accession>A0A7W9G3M2</accession>
<sequence length="127" mass="13751">MKRARVRSAGVVALALVSLVGVGSTAQAEADPAVSSCELDFCLYEHDKFKGAEEEFMFEGWGLCYNVLRVNNKASSMRNNTAARVQFYNSANCSGAYGYAAKPSSSDGDLTNNGFDNKTSSIRYVRP</sequence>